<dbReference type="PANTHER" id="PTHR37735">
    <property type="entry name" value="OS08G0567000 PROTEIN"/>
    <property type="match status" value="1"/>
</dbReference>
<feature type="signal peptide" evidence="1">
    <location>
        <begin position="1"/>
        <end position="24"/>
    </location>
</feature>
<dbReference type="GO" id="GO:0012505">
    <property type="term" value="C:endomembrane system"/>
    <property type="evidence" value="ECO:0007669"/>
    <property type="project" value="TreeGrafter"/>
</dbReference>
<dbReference type="EMBL" id="CM010719">
    <property type="protein sequence ID" value="RZC63669.1"/>
    <property type="molecule type" value="Genomic_DNA"/>
</dbReference>
<evidence type="ECO:0000256" key="1">
    <source>
        <dbReference type="SAM" id="SignalP"/>
    </source>
</evidence>
<dbReference type="PANTHER" id="PTHR37735:SF1">
    <property type="entry name" value="OS08G0567000 PROTEIN"/>
    <property type="match status" value="1"/>
</dbReference>
<keyword evidence="4" id="KW-1185">Reference proteome</keyword>
<accession>A0A4Y7JVB1</accession>
<dbReference type="Pfam" id="PF25070">
    <property type="entry name" value="DUF7794"/>
    <property type="match status" value="1"/>
</dbReference>
<evidence type="ECO:0000313" key="4">
    <source>
        <dbReference type="Proteomes" id="UP000316621"/>
    </source>
</evidence>
<sequence length="116" mass="12626">MLLSDVTAAVFILLGFARPASLRAESLIKLNKILSPNPFGRPCAVLMLEIPAGVKFGSYIQSTVVLDSVKADVQLPERHEVSMISVGESEDSECNAACMKKELHDLVIYDTLTFSL</sequence>
<dbReference type="AlphaFoldDB" id="A0A4Y7JVB1"/>
<dbReference type="InterPro" id="IPR056696">
    <property type="entry name" value="DUF7794"/>
</dbReference>
<evidence type="ECO:0000313" key="3">
    <source>
        <dbReference type="EMBL" id="RZC63669.1"/>
    </source>
</evidence>
<dbReference type="Proteomes" id="UP000316621">
    <property type="component" value="Chromosome 5"/>
</dbReference>
<reference evidence="3 4" key="1">
    <citation type="journal article" date="2018" name="Science">
        <title>The opium poppy genome and morphinan production.</title>
        <authorList>
            <person name="Guo L."/>
            <person name="Winzer T."/>
            <person name="Yang X."/>
            <person name="Li Y."/>
            <person name="Ning Z."/>
            <person name="He Z."/>
            <person name="Teodor R."/>
            <person name="Lu Y."/>
            <person name="Bowser T.A."/>
            <person name="Graham I.A."/>
            <person name="Ye K."/>
        </authorList>
    </citation>
    <scope>NUCLEOTIDE SEQUENCE [LARGE SCALE GENOMIC DNA]</scope>
    <source>
        <strain evidence="4">cv. HN1</strain>
        <tissue evidence="3">Leaves</tissue>
    </source>
</reference>
<keyword evidence="1" id="KW-0732">Signal</keyword>
<feature type="domain" description="DUF7794" evidence="2">
    <location>
        <begin position="1"/>
        <end position="106"/>
    </location>
</feature>
<protein>
    <recommendedName>
        <fullName evidence="2">DUF7794 domain-containing protein</fullName>
    </recommendedName>
</protein>
<dbReference type="Gramene" id="RZC63669">
    <property type="protein sequence ID" value="RZC63669"/>
    <property type="gene ID" value="C5167_025438"/>
</dbReference>
<organism evidence="3 4">
    <name type="scientific">Papaver somniferum</name>
    <name type="common">Opium poppy</name>
    <dbReference type="NCBI Taxonomy" id="3469"/>
    <lineage>
        <taxon>Eukaryota</taxon>
        <taxon>Viridiplantae</taxon>
        <taxon>Streptophyta</taxon>
        <taxon>Embryophyta</taxon>
        <taxon>Tracheophyta</taxon>
        <taxon>Spermatophyta</taxon>
        <taxon>Magnoliopsida</taxon>
        <taxon>Ranunculales</taxon>
        <taxon>Papaveraceae</taxon>
        <taxon>Papaveroideae</taxon>
        <taxon>Papaver</taxon>
    </lineage>
</organism>
<dbReference type="STRING" id="3469.A0A4Y7JVB1"/>
<feature type="chain" id="PRO_5021274028" description="DUF7794 domain-containing protein" evidence="1">
    <location>
        <begin position="25"/>
        <end position="116"/>
    </location>
</feature>
<evidence type="ECO:0000259" key="2">
    <source>
        <dbReference type="Pfam" id="PF25070"/>
    </source>
</evidence>
<name>A0A4Y7JVB1_PAPSO</name>
<proteinExistence type="predicted"/>
<gene>
    <name evidence="3" type="ORF">C5167_025438</name>
</gene>